<evidence type="ECO:0000313" key="2">
    <source>
        <dbReference type="Proteomes" id="UP000054047"/>
    </source>
</evidence>
<reference evidence="1 2" key="1">
    <citation type="submission" date="2013-12" db="EMBL/GenBank/DDBJ databases">
        <title>Draft genome of the parsitic nematode Ancylostoma duodenale.</title>
        <authorList>
            <person name="Mitreva M."/>
        </authorList>
    </citation>
    <scope>NUCLEOTIDE SEQUENCE [LARGE SCALE GENOMIC DNA]</scope>
    <source>
        <strain evidence="1 2">Zhejiang</strain>
    </source>
</reference>
<protein>
    <submittedName>
        <fullName evidence="1">Uncharacterized protein</fullName>
    </submittedName>
</protein>
<dbReference type="EMBL" id="KN728621">
    <property type="protein sequence ID" value="KIH63490.1"/>
    <property type="molecule type" value="Genomic_DNA"/>
</dbReference>
<sequence length="107" mass="11957">MPAIPRMRTPSALQENGGLTALHAATVAKALAIHSQANVRKDVRNVGWEETVKRRRRTAMLEHQPNVLRMPSLLRTTTVVASHYRDASVCQDSLAMDTRTVTVRLWA</sequence>
<organism evidence="1 2">
    <name type="scientific">Ancylostoma duodenale</name>
    <dbReference type="NCBI Taxonomy" id="51022"/>
    <lineage>
        <taxon>Eukaryota</taxon>
        <taxon>Metazoa</taxon>
        <taxon>Ecdysozoa</taxon>
        <taxon>Nematoda</taxon>
        <taxon>Chromadorea</taxon>
        <taxon>Rhabditida</taxon>
        <taxon>Rhabditina</taxon>
        <taxon>Rhabditomorpha</taxon>
        <taxon>Strongyloidea</taxon>
        <taxon>Ancylostomatidae</taxon>
        <taxon>Ancylostomatinae</taxon>
        <taxon>Ancylostoma</taxon>
    </lineage>
</organism>
<accession>A0A0C2GQ84</accession>
<dbReference type="AlphaFoldDB" id="A0A0C2GQ84"/>
<gene>
    <name evidence="1" type="ORF">ANCDUO_06209</name>
</gene>
<proteinExistence type="predicted"/>
<keyword evidence="2" id="KW-1185">Reference proteome</keyword>
<evidence type="ECO:0000313" key="1">
    <source>
        <dbReference type="EMBL" id="KIH63490.1"/>
    </source>
</evidence>
<dbReference type="Proteomes" id="UP000054047">
    <property type="component" value="Unassembled WGS sequence"/>
</dbReference>
<name>A0A0C2GQ84_9BILA</name>
<dbReference type="OrthoDB" id="10521793at2759"/>